<dbReference type="SMART" id="SM00345">
    <property type="entry name" value="HTH_GNTR"/>
    <property type="match status" value="1"/>
</dbReference>
<dbReference type="PRINTS" id="PR00035">
    <property type="entry name" value="HTHGNTR"/>
</dbReference>
<dbReference type="GO" id="GO:0003700">
    <property type="term" value="F:DNA-binding transcription factor activity"/>
    <property type="evidence" value="ECO:0007669"/>
    <property type="project" value="InterPro"/>
</dbReference>
<dbReference type="Pfam" id="PF00392">
    <property type="entry name" value="GntR"/>
    <property type="match status" value="1"/>
</dbReference>
<dbReference type="GO" id="GO:0008483">
    <property type="term" value="F:transaminase activity"/>
    <property type="evidence" value="ECO:0007669"/>
    <property type="project" value="UniProtKB-KW"/>
</dbReference>
<dbReference type="Gene3D" id="1.10.10.10">
    <property type="entry name" value="Winged helix-like DNA-binding domain superfamily/Winged helix DNA-binding domain"/>
    <property type="match status" value="1"/>
</dbReference>
<evidence type="ECO:0000256" key="5">
    <source>
        <dbReference type="ARBA" id="ARBA00023163"/>
    </source>
</evidence>
<protein>
    <submittedName>
        <fullName evidence="7">PLP-dependent aminotransferase family protein</fullName>
    </submittedName>
</protein>
<dbReference type="CDD" id="cd00609">
    <property type="entry name" value="AAT_like"/>
    <property type="match status" value="1"/>
</dbReference>
<evidence type="ECO:0000259" key="6">
    <source>
        <dbReference type="PROSITE" id="PS50949"/>
    </source>
</evidence>
<dbReference type="AlphaFoldDB" id="A0AB39VV78"/>
<dbReference type="EMBL" id="CP165628">
    <property type="protein sequence ID" value="XDU73780.1"/>
    <property type="molecule type" value="Genomic_DNA"/>
</dbReference>
<dbReference type="PANTHER" id="PTHR46577">
    <property type="entry name" value="HTH-TYPE TRANSCRIPTIONAL REGULATORY PROTEIN GABR"/>
    <property type="match status" value="1"/>
</dbReference>
<dbReference type="Pfam" id="PF00155">
    <property type="entry name" value="Aminotran_1_2"/>
    <property type="match status" value="1"/>
</dbReference>
<comment type="similarity">
    <text evidence="1">In the C-terminal section; belongs to the class-I pyridoxal-phosphate-dependent aminotransferase family.</text>
</comment>
<gene>
    <name evidence="7" type="ORF">AB3G37_06790</name>
</gene>
<reference evidence="7" key="1">
    <citation type="submission" date="2024-07" db="EMBL/GenBank/DDBJ databases">
        <authorList>
            <person name="Biller S.J."/>
        </authorList>
    </citation>
    <scope>NUCLEOTIDE SEQUENCE</scope>
    <source>
        <strain evidence="7">WC2420</strain>
    </source>
</reference>
<sequence length="534" mass="58596">MHILPLFGLIIDTNLIKTIRPILSEKNLVAAKKQYGALIQLFEQSEAPLFSLRDRLCAALRLAIGQGALAPLQRLPSSRLLAADLGISRITVEAAYGQIEAEGYITRHVGKGTFVSVGAAIAAMPKVSSKAKTLNNHARYSEANPPVVLSARGAAIIATGGCKEPLTPLPFAAGSPDLRVFPLKLWRQLTNKSLRLKGEKLLGYGDPQGYLPLREAIAGYLQQSRGVACHAAQIVVTTSSQQSLQLLATLLIDNGDPLWLEEPGYLGARNAFTSAGATIHAVPVDPQGMNLDANLPIPRLIYLTPSHQYPTGVSMSLSRRIAMLEYARFNQSWIIEDDYDSELHYDGRPLPAMQGLDHHQRVIYVGTFSKVLFPSLRLAYMVLPPSLVEPIIQLRTVYDGHSAQLMQAVTAEFIQQGHFAAHLRYMRQLYQRRRDHLLEQINDKLGSWVDPLPTAGGLQLAVKLPSGQEAELTRQAHRFGVITPPLSPLYLSAQDITDTPRDGWLLGFSALTPPEITAAVDRLALMQQHLGHDK</sequence>
<evidence type="ECO:0000256" key="2">
    <source>
        <dbReference type="ARBA" id="ARBA00022898"/>
    </source>
</evidence>
<accession>A0AB39VV78</accession>
<proteinExistence type="inferred from homology"/>
<keyword evidence="7" id="KW-0808">Transferase</keyword>
<dbReference type="InterPro" id="IPR004839">
    <property type="entry name" value="Aminotransferase_I/II_large"/>
</dbReference>
<dbReference type="SUPFAM" id="SSF46785">
    <property type="entry name" value="Winged helix' DNA-binding domain"/>
    <property type="match status" value="1"/>
</dbReference>
<dbReference type="GO" id="GO:0003677">
    <property type="term" value="F:DNA binding"/>
    <property type="evidence" value="ECO:0007669"/>
    <property type="project" value="UniProtKB-KW"/>
</dbReference>
<keyword evidence="3" id="KW-0805">Transcription regulation</keyword>
<keyword evidence="5" id="KW-0804">Transcription</keyword>
<dbReference type="InterPro" id="IPR051446">
    <property type="entry name" value="HTH_trans_reg/aminotransferase"/>
</dbReference>
<dbReference type="InterPro" id="IPR036390">
    <property type="entry name" value="WH_DNA-bd_sf"/>
</dbReference>
<dbReference type="RefSeq" id="WP_369790111.1">
    <property type="nucleotide sequence ID" value="NZ_CP165628.1"/>
</dbReference>
<dbReference type="SUPFAM" id="SSF53383">
    <property type="entry name" value="PLP-dependent transferases"/>
    <property type="match status" value="1"/>
</dbReference>
<evidence type="ECO:0000256" key="1">
    <source>
        <dbReference type="ARBA" id="ARBA00005384"/>
    </source>
</evidence>
<dbReference type="InterPro" id="IPR000524">
    <property type="entry name" value="Tscrpt_reg_HTH_GntR"/>
</dbReference>
<keyword evidence="2" id="KW-0663">Pyridoxal phosphate</keyword>
<keyword evidence="4" id="KW-0238">DNA-binding</keyword>
<dbReference type="InterPro" id="IPR015421">
    <property type="entry name" value="PyrdxlP-dep_Trfase_major"/>
</dbReference>
<dbReference type="PROSITE" id="PS50949">
    <property type="entry name" value="HTH_GNTR"/>
    <property type="match status" value="1"/>
</dbReference>
<organism evidence="7">
    <name type="scientific">Rouxiella sp. WC2420</name>
    <dbReference type="NCBI Taxonomy" id="3234145"/>
    <lineage>
        <taxon>Bacteria</taxon>
        <taxon>Pseudomonadati</taxon>
        <taxon>Pseudomonadota</taxon>
        <taxon>Gammaproteobacteria</taxon>
        <taxon>Enterobacterales</taxon>
        <taxon>Yersiniaceae</taxon>
        <taxon>Rouxiella</taxon>
    </lineage>
</organism>
<dbReference type="GO" id="GO:0030170">
    <property type="term" value="F:pyridoxal phosphate binding"/>
    <property type="evidence" value="ECO:0007669"/>
    <property type="project" value="InterPro"/>
</dbReference>
<feature type="domain" description="HTH gntR-type" evidence="6">
    <location>
        <begin position="50"/>
        <end position="118"/>
    </location>
</feature>
<keyword evidence="7" id="KW-0032">Aminotransferase</keyword>
<dbReference type="Gene3D" id="3.40.640.10">
    <property type="entry name" value="Type I PLP-dependent aspartate aminotransferase-like (Major domain)"/>
    <property type="match status" value="1"/>
</dbReference>
<dbReference type="InterPro" id="IPR015424">
    <property type="entry name" value="PyrdxlP-dep_Trfase"/>
</dbReference>
<dbReference type="InterPro" id="IPR036388">
    <property type="entry name" value="WH-like_DNA-bd_sf"/>
</dbReference>
<evidence type="ECO:0000313" key="7">
    <source>
        <dbReference type="EMBL" id="XDU73780.1"/>
    </source>
</evidence>
<evidence type="ECO:0000256" key="3">
    <source>
        <dbReference type="ARBA" id="ARBA00023015"/>
    </source>
</evidence>
<evidence type="ECO:0000256" key="4">
    <source>
        <dbReference type="ARBA" id="ARBA00023125"/>
    </source>
</evidence>
<dbReference type="PANTHER" id="PTHR46577:SF1">
    <property type="entry name" value="HTH-TYPE TRANSCRIPTIONAL REGULATORY PROTEIN GABR"/>
    <property type="match status" value="1"/>
</dbReference>
<dbReference type="CDD" id="cd07377">
    <property type="entry name" value="WHTH_GntR"/>
    <property type="match status" value="1"/>
</dbReference>
<name>A0AB39VV78_9GAMM</name>